<dbReference type="NCBIfam" id="TIGR02595">
    <property type="entry name" value="PEP_CTERM"/>
    <property type="match status" value="1"/>
</dbReference>
<proteinExistence type="predicted"/>
<keyword evidence="1" id="KW-0732">Signal</keyword>
<feature type="domain" description="VWFA" evidence="2">
    <location>
        <begin position="31"/>
        <end position="185"/>
    </location>
</feature>
<sequence>MNRKHWAKGIALAALAALGMGSARAVPINVALGIVIDGSGSISATDFATQKSAYAAVLGDPTIVPADGSVVINLVQFSSSAQLEQTAIRISSEADRTTVLNAVNGMSQLGGLTNIGGGIDLAVSDLDAFLAGIGASEFSADFRKLIDVSTDGFHNTGTDPATATAAAIAAGYQAVNCLGIGAGADCSWNDGNGTDFAATTFGDLQPVLERKLRFEITGELPEPASLLLLGAGLAGLGFARRRAA</sequence>
<dbReference type="RefSeq" id="WP_211331900.1">
    <property type="nucleotide sequence ID" value="NZ_RJVI01000001.1"/>
</dbReference>
<dbReference type="SMART" id="SM00327">
    <property type="entry name" value="VWA"/>
    <property type="match status" value="1"/>
</dbReference>
<dbReference type="Pfam" id="PF07589">
    <property type="entry name" value="PEP-CTERM"/>
    <property type="match status" value="1"/>
</dbReference>
<comment type="caution">
    <text evidence="3">The sequence shown here is derived from an EMBL/GenBank/DDBJ whole genome shotgun (WGS) entry which is preliminary data.</text>
</comment>
<feature type="chain" id="PRO_5018177517" evidence="1">
    <location>
        <begin position="26"/>
        <end position="244"/>
    </location>
</feature>
<organism evidence="3 4">
    <name type="scientific">Inmirania thermothiophila</name>
    <dbReference type="NCBI Taxonomy" id="1750597"/>
    <lineage>
        <taxon>Bacteria</taxon>
        <taxon>Pseudomonadati</taxon>
        <taxon>Pseudomonadota</taxon>
        <taxon>Gammaproteobacteria</taxon>
        <taxon>Chromatiales</taxon>
        <taxon>Ectothiorhodospiraceae</taxon>
        <taxon>Inmirania</taxon>
    </lineage>
</organism>
<dbReference type="InterPro" id="IPR002035">
    <property type="entry name" value="VWF_A"/>
</dbReference>
<gene>
    <name evidence="3" type="ORF">EDC57_0770</name>
</gene>
<dbReference type="InterPro" id="IPR036465">
    <property type="entry name" value="vWFA_dom_sf"/>
</dbReference>
<dbReference type="Proteomes" id="UP000276634">
    <property type="component" value="Unassembled WGS sequence"/>
</dbReference>
<dbReference type="InterPro" id="IPR013424">
    <property type="entry name" value="Ice-binding_C"/>
</dbReference>
<protein>
    <submittedName>
        <fullName evidence="3">Putative secreted protein</fullName>
    </submittedName>
</protein>
<dbReference type="EMBL" id="RJVI01000001">
    <property type="protein sequence ID" value="ROR34861.1"/>
    <property type="molecule type" value="Genomic_DNA"/>
</dbReference>
<reference evidence="3 4" key="1">
    <citation type="submission" date="2018-11" db="EMBL/GenBank/DDBJ databases">
        <title>Genomic Encyclopedia of Type Strains, Phase IV (KMG-IV): sequencing the most valuable type-strain genomes for metagenomic binning, comparative biology and taxonomic classification.</title>
        <authorList>
            <person name="Goeker M."/>
        </authorList>
    </citation>
    <scope>NUCLEOTIDE SEQUENCE [LARGE SCALE GENOMIC DNA]</scope>
    <source>
        <strain evidence="3 4">DSM 100275</strain>
    </source>
</reference>
<evidence type="ECO:0000313" key="3">
    <source>
        <dbReference type="EMBL" id="ROR34861.1"/>
    </source>
</evidence>
<keyword evidence="4" id="KW-1185">Reference proteome</keyword>
<evidence type="ECO:0000256" key="1">
    <source>
        <dbReference type="SAM" id="SignalP"/>
    </source>
</evidence>
<evidence type="ECO:0000259" key="2">
    <source>
        <dbReference type="PROSITE" id="PS50234"/>
    </source>
</evidence>
<dbReference type="SUPFAM" id="SSF53300">
    <property type="entry name" value="vWA-like"/>
    <property type="match status" value="1"/>
</dbReference>
<name>A0A3N1Y8J8_9GAMM</name>
<dbReference type="Pfam" id="PF00092">
    <property type="entry name" value="VWA"/>
    <property type="match status" value="1"/>
</dbReference>
<feature type="signal peptide" evidence="1">
    <location>
        <begin position="1"/>
        <end position="25"/>
    </location>
</feature>
<dbReference type="AlphaFoldDB" id="A0A3N1Y8J8"/>
<dbReference type="PROSITE" id="PS50234">
    <property type="entry name" value="VWFA"/>
    <property type="match status" value="1"/>
</dbReference>
<accession>A0A3N1Y8J8</accession>
<evidence type="ECO:0000313" key="4">
    <source>
        <dbReference type="Proteomes" id="UP000276634"/>
    </source>
</evidence>
<dbReference type="Gene3D" id="3.40.50.410">
    <property type="entry name" value="von Willebrand factor, type A domain"/>
    <property type="match status" value="1"/>
</dbReference>